<reference evidence="7 8" key="1">
    <citation type="journal article" date="2016" name="Nat. Commun.">
        <title>Thousands of microbial genomes shed light on interconnected biogeochemical processes in an aquifer system.</title>
        <authorList>
            <person name="Anantharaman K."/>
            <person name="Brown C.T."/>
            <person name="Hug L.A."/>
            <person name="Sharon I."/>
            <person name="Castelle C.J."/>
            <person name="Probst A.J."/>
            <person name="Thomas B.C."/>
            <person name="Singh A."/>
            <person name="Wilkins M.J."/>
            <person name="Karaoz U."/>
            <person name="Brodie E.L."/>
            <person name="Williams K.H."/>
            <person name="Hubbard S.S."/>
            <person name="Banfield J.F."/>
        </authorList>
    </citation>
    <scope>NUCLEOTIDE SEQUENCE [LARGE SCALE GENOMIC DNA]</scope>
</reference>
<dbReference type="SUPFAM" id="SSF54523">
    <property type="entry name" value="Pili subunits"/>
    <property type="match status" value="1"/>
</dbReference>
<dbReference type="InterPro" id="IPR012902">
    <property type="entry name" value="N_methyl_site"/>
</dbReference>
<evidence type="ECO:0000313" key="8">
    <source>
        <dbReference type="Proteomes" id="UP000178042"/>
    </source>
</evidence>
<dbReference type="InterPro" id="IPR045584">
    <property type="entry name" value="Pilin-like"/>
</dbReference>
<keyword evidence="4 6" id="KW-1133">Transmembrane helix</keyword>
<evidence type="ECO:0008006" key="9">
    <source>
        <dbReference type="Google" id="ProtNLM"/>
    </source>
</evidence>
<dbReference type="Proteomes" id="UP000178042">
    <property type="component" value="Unassembled WGS sequence"/>
</dbReference>
<evidence type="ECO:0000256" key="5">
    <source>
        <dbReference type="ARBA" id="ARBA00023136"/>
    </source>
</evidence>
<organism evidence="7 8">
    <name type="scientific">Candidatus Kaiserbacteria bacterium RIFCSPHIGHO2_02_FULL_49_16</name>
    <dbReference type="NCBI Taxonomy" id="1798490"/>
    <lineage>
        <taxon>Bacteria</taxon>
        <taxon>Candidatus Kaiseribacteriota</taxon>
    </lineage>
</organism>
<dbReference type="GO" id="GO:0015628">
    <property type="term" value="P:protein secretion by the type II secretion system"/>
    <property type="evidence" value="ECO:0007669"/>
    <property type="project" value="InterPro"/>
</dbReference>
<keyword evidence="3 6" id="KW-0812">Transmembrane</keyword>
<evidence type="ECO:0000313" key="7">
    <source>
        <dbReference type="EMBL" id="OGG59448.1"/>
    </source>
</evidence>
<evidence type="ECO:0000256" key="2">
    <source>
        <dbReference type="ARBA" id="ARBA00022481"/>
    </source>
</evidence>
<dbReference type="InterPro" id="IPR000983">
    <property type="entry name" value="Bac_GSPG_pilin"/>
</dbReference>
<feature type="transmembrane region" description="Helical" evidence="6">
    <location>
        <begin position="62"/>
        <end position="83"/>
    </location>
</feature>
<evidence type="ECO:0000256" key="1">
    <source>
        <dbReference type="ARBA" id="ARBA00004167"/>
    </source>
</evidence>
<proteinExistence type="predicted"/>
<sequence length="200" mass="21265">MAIKNKIRGFAPSVQFALGGQYMLLNYLRTFYNECRESFHLSPRRSGAAKANSTAGFTLIELLVVVAIIGMLSSIVLASLNTARQKGRDVRRISDVKQLQLALELYFDSTGSYPAATSALTTGGYISTIPKDLSDNTDYPYDQLGSGTGYEMCANLESSGSSVLGTDSTTVTAGGLVTSEADTTSCTGAANRYAYNVSST</sequence>
<keyword evidence="5 6" id="KW-0472">Membrane</keyword>
<dbReference type="PANTHER" id="PTHR30093:SF44">
    <property type="entry name" value="TYPE II SECRETION SYSTEM CORE PROTEIN G"/>
    <property type="match status" value="1"/>
</dbReference>
<dbReference type="EMBL" id="MFLD01000026">
    <property type="protein sequence ID" value="OGG59448.1"/>
    <property type="molecule type" value="Genomic_DNA"/>
</dbReference>
<name>A0A1F6DDF0_9BACT</name>
<dbReference type="NCBIfam" id="TIGR02532">
    <property type="entry name" value="IV_pilin_GFxxxE"/>
    <property type="match status" value="1"/>
</dbReference>
<dbReference type="GO" id="GO:0015627">
    <property type="term" value="C:type II protein secretion system complex"/>
    <property type="evidence" value="ECO:0007669"/>
    <property type="project" value="InterPro"/>
</dbReference>
<comment type="subcellular location">
    <subcellularLocation>
        <location evidence="1">Membrane</location>
        <topology evidence="1">Single-pass membrane protein</topology>
    </subcellularLocation>
</comment>
<evidence type="ECO:0000256" key="6">
    <source>
        <dbReference type="SAM" id="Phobius"/>
    </source>
</evidence>
<dbReference type="PRINTS" id="PR00813">
    <property type="entry name" value="BCTERIALGSPG"/>
</dbReference>
<dbReference type="AlphaFoldDB" id="A0A1F6DDF0"/>
<protein>
    <recommendedName>
        <fullName evidence="9">Type II secretion system protein GspG C-terminal domain-containing protein</fullName>
    </recommendedName>
</protein>
<comment type="caution">
    <text evidence="7">The sequence shown here is derived from an EMBL/GenBank/DDBJ whole genome shotgun (WGS) entry which is preliminary data.</text>
</comment>
<dbReference type="Gene3D" id="3.30.700.10">
    <property type="entry name" value="Glycoprotein, Type 4 Pilin"/>
    <property type="match status" value="1"/>
</dbReference>
<evidence type="ECO:0000256" key="4">
    <source>
        <dbReference type="ARBA" id="ARBA00022989"/>
    </source>
</evidence>
<gene>
    <name evidence="7" type="ORF">A3C86_00635</name>
</gene>
<dbReference type="Pfam" id="PF07963">
    <property type="entry name" value="N_methyl"/>
    <property type="match status" value="1"/>
</dbReference>
<keyword evidence="2" id="KW-0488">Methylation</keyword>
<dbReference type="PANTHER" id="PTHR30093">
    <property type="entry name" value="GENERAL SECRETION PATHWAY PROTEIN G"/>
    <property type="match status" value="1"/>
</dbReference>
<dbReference type="PROSITE" id="PS00409">
    <property type="entry name" value="PROKAR_NTER_METHYL"/>
    <property type="match status" value="1"/>
</dbReference>
<dbReference type="GO" id="GO:0016020">
    <property type="term" value="C:membrane"/>
    <property type="evidence" value="ECO:0007669"/>
    <property type="project" value="UniProtKB-SubCell"/>
</dbReference>
<evidence type="ECO:0000256" key="3">
    <source>
        <dbReference type="ARBA" id="ARBA00022692"/>
    </source>
</evidence>
<accession>A0A1F6DDF0</accession>